<reference evidence="2" key="1">
    <citation type="submission" date="2011-08" db="EMBL/GenBank/DDBJ databases">
        <title>The draft genome of Latimeria chalumnae.</title>
        <authorList>
            <person name="Di Palma F."/>
            <person name="Alfoldi J."/>
            <person name="Johnson J."/>
            <person name="Berlin A."/>
            <person name="Gnerre S."/>
            <person name="Jaffe D."/>
            <person name="MacCallum I."/>
            <person name="Young S."/>
            <person name="Walker B.J."/>
            <person name="Lander E."/>
            <person name="Lindblad-Toh K."/>
        </authorList>
    </citation>
    <scope>NUCLEOTIDE SEQUENCE [LARGE SCALE GENOMIC DNA]</scope>
    <source>
        <strain evidence="2">Wild caught</strain>
    </source>
</reference>
<dbReference type="eggNOG" id="ENOG502QV0C">
    <property type="taxonomic scope" value="Eukaryota"/>
</dbReference>
<keyword evidence="2" id="KW-1185">Reference proteome</keyword>
<dbReference type="Proteomes" id="UP000008672">
    <property type="component" value="Unassembled WGS sequence"/>
</dbReference>
<dbReference type="HOGENOM" id="CLU_006175_0_3_1"/>
<sequence>SGKYQGMQAWIRERSENAVYIPCCAHSLNLVGQCAVDCFTAISFFSFVQKAYVFFAASTKRWKILLERLAEANEKLTVVKNLSETCWSAHADAVTDQQKGYDRIKAALDHLSCDDSQKPDTQIEAQGLSKTMEKLEISIMTEIWYTILERFHKTSAKLQDPKMDLNTAVVLLESLHAFINSLRSQFSHFE</sequence>
<dbReference type="EMBL" id="AFYH01204832">
    <property type="status" value="NOT_ANNOTATED_CDS"/>
    <property type="molecule type" value="Genomic_DNA"/>
</dbReference>
<organism evidence="1 2">
    <name type="scientific">Latimeria chalumnae</name>
    <name type="common">Coelacanth</name>
    <dbReference type="NCBI Taxonomy" id="7897"/>
    <lineage>
        <taxon>Eukaryota</taxon>
        <taxon>Metazoa</taxon>
        <taxon>Chordata</taxon>
        <taxon>Craniata</taxon>
        <taxon>Vertebrata</taxon>
        <taxon>Euteleostomi</taxon>
        <taxon>Coelacanthiformes</taxon>
        <taxon>Coelacanthidae</taxon>
        <taxon>Latimeria</taxon>
    </lineage>
</organism>
<dbReference type="PANTHER" id="PTHR45749">
    <property type="match status" value="1"/>
</dbReference>
<dbReference type="InParanoid" id="H3A9U5"/>
<evidence type="ECO:0008006" key="3">
    <source>
        <dbReference type="Google" id="ProtNLM"/>
    </source>
</evidence>
<dbReference type="OMA" id="ARYNACK"/>
<evidence type="ECO:0000313" key="2">
    <source>
        <dbReference type="Proteomes" id="UP000008672"/>
    </source>
</evidence>
<dbReference type="SUPFAM" id="SSF53098">
    <property type="entry name" value="Ribonuclease H-like"/>
    <property type="match status" value="1"/>
</dbReference>
<dbReference type="GeneTree" id="ENSGT00940000154356"/>
<dbReference type="AlphaFoldDB" id="H3A9U5"/>
<proteinExistence type="predicted"/>
<reference evidence="1" key="2">
    <citation type="submission" date="2025-08" db="UniProtKB">
        <authorList>
            <consortium name="Ensembl"/>
        </authorList>
    </citation>
    <scope>IDENTIFICATION</scope>
</reference>
<dbReference type="InterPro" id="IPR012337">
    <property type="entry name" value="RNaseH-like_sf"/>
</dbReference>
<reference evidence="1" key="3">
    <citation type="submission" date="2025-09" db="UniProtKB">
        <authorList>
            <consortium name="Ensembl"/>
        </authorList>
    </citation>
    <scope>IDENTIFICATION</scope>
</reference>
<dbReference type="PANTHER" id="PTHR45749:SF23">
    <property type="entry name" value="ZINC FINGER MYM-TYPE PROTEIN 1-LIKE"/>
    <property type="match status" value="1"/>
</dbReference>
<accession>H3A9U5</accession>
<evidence type="ECO:0000313" key="1">
    <source>
        <dbReference type="Ensembl" id="ENSLACP00000006416.1"/>
    </source>
</evidence>
<protein>
    <recommendedName>
        <fullName evidence="3">DUF4371 domain-containing protein</fullName>
    </recommendedName>
</protein>
<name>H3A9U5_LATCH</name>
<dbReference type="STRING" id="7897.ENSLACP00000006416"/>
<dbReference type="Ensembl" id="ENSLACT00000006469.1">
    <property type="protein sequence ID" value="ENSLACP00000006416.1"/>
    <property type="gene ID" value="ENSLACG00000005693.1"/>
</dbReference>